<feature type="site" description="Electron transfer via tryptophanyl radical" evidence="5">
    <location>
        <position position="305"/>
    </location>
</feature>
<evidence type="ECO:0000259" key="7">
    <source>
        <dbReference type="PROSITE" id="PS51645"/>
    </source>
</evidence>
<dbReference type="InterPro" id="IPR036134">
    <property type="entry name" value="Crypto/Photolyase_FAD-like_sf"/>
</dbReference>
<dbReference type="AlphaFoldDB" id="A0A1X7BUI7"/>
<dbReference type="InterPro" id="IPR002081">
    <property type="entry name" value="Cryptochrome/DNA_photolyase_1"/>
</dbReference>
<dbReference type="EMBL" id="FWXB01000012">
    <property type="protein sequence ID" value="SMC13234.1"/>
    <property type="molecule type" value="Genomic_DNA"/>
</dbReference>
<dbReference type="InterPro" id="IPR006050">
    <property type="entry name" value="DNA_photolyase_N"/>
</dbReference>
<dbReference type="EC" id="4.1.99.3" evidence="8"/>
<comment type="cofactor">
    <cofactor evidence="1">
        <name>(6R)-5,10-methylene-5,6,7,8-tetrahydrofolate</name>
        <dbReference type="ChEBI" id="CHEBI:15636"/>
    </cofactor>
</comment>
<comment type="similarity">
    <text evidence="6">Belongs to the DNA photolyase family.</text>
</comment>
<evidence type="ECO:0000256" key="4">
    <source>
        <dbReference type="PIRSR" id="PIRSR602081-1"/>
    </source>
</evidence>
<gene>
    <name evidence="8" type="primary">phrA</name>
    <name evidence="8" type="ORF">ROA7745_03077</name>
</gene>
<evidence type="ECO:0000313" key="8">
    <source>
        <dbReference type="EMBL" id="SMC13234.1"/>
    </source>
</evidence>
<dbReference type="SUPFAM" id="SSF52425">
    <property type="entry name" value="Cryptochrome/photolyase, N-terminal domain"/>
    <property type="match status" value="1"/>
</dbReference>
<dbReference type="GO" id="GO:0071949">
    <property type="term" value="F:FAD binding"/>
    <property type="evidence" value="ECO:0007669"/>
    <property type="project" value="TreeGrafter"/>
</dbReference>
<name>A0A1X7BUI7_9RHOB</name>
<keyword evidence="6" id="KW-0157">Chromophore</keyword>
<proteinExistence type="inferred from homology"/>
<dbReference type="PANTHER" id="PTHR11455:SF9">
    <property type="entry name" value="CRYPTOCHROME CIRCADIAN CLOCK 5 ISOFORM X1"/>
    <property type="match status" value="1"/>
</dbReference>
<protein>
    <submittedName>
        <fullName evidence="8">Deoxyribodipyrimidine photo-lyase</fullName>
        <ecNumber evidence="8">4.1.99.3</ecNumber>
    </submittedName>
</protein>
<dbReference type="SUPFAM" id="SSF48173">
    <property type="entry name" value="Cryptochrome/photolyase FAD-binding domain"/>
    <property type="match status" value="1"/>
</dbReference>
<dbReference type="Proteomes" id="UP000193224">
    <property type="component" value="Unassembled WGS sequence"/>
</dbReference>
<keyword evidence="3 4" id="KW-0274">FAD</keyword>
<dbReference type="InterPro" id="IPR036155">
    <property type="entry name" value="Crypto/Photolyase_N_sf"/>
</dbReference>
<sequence>MTGGKPTLLWLRRDLRLGDHPALLAACHRGGPVIPVFIRDETVDDLGAAPKWRLRLSLKVMAESLAQKGSQLILRAGNAQDVLEQLIVETGAGAVYWTRLYDPQATARDSAIKAGLKDRGIEAQSFNGHLLFEPWTVETKQGGYYKVYTPMWNAVKNRDVAPPDAAPAEIPAPDHWPESDVLEDWNLGAAMRRGAAVAASWQRPGETCARDRLGWFSYEGIDSYGTARNMVGVDGTSGMSDYLALGEISARECWHAGLSALHRGASGAETWLKELVWREFAYHLMYHTPHILTDSWRPEWSAFPWHEDEQSVEVRAWTRGRTGVPFVDAAMREMYVTGRMHNRARMIVASYLTKHLGCHWRIGQRWFEECLTDWDPASNAMGWQWVAGSGPDAAPYFRIFNPETQLEKFDPDGEFIARWIAEEKDSPSPTALAYFDAVPKSWNLSPKDAYPQPVVELSVGRKRALAAYEARNF</sequence>
<dbReference type="GO" id="GO:0003677">
    <property type="term" value="F:DNA binding"/>
    <property type="evidence" value="ECO:0007669"/>
    <property type="project" value="TreeGrafter"/>
</dbReference>
<dbReference type="Pfam" id="PF03441">
    <property type="entry name" value="FAD_binding_7"/>
    <property type="match status" value="1"/>
</dbReference>
<organism evidence="8 9">
    <name type="scientific">Roseovarius aestuarii</name>
    <dbReference type="NCBI Taxonomy" id="475083"/>
    <lineage>
        <taxon>Bacteria</taxon>
        <taxon>Pseudomonadati</taxon>
        <taxon>Pseudomonadota</taxon>
        <taxon>Alphaproteobacteria</taxon>
        <taxon>Rhodobacterales</taxon>
        <taxon>Roseobacteraceae</taxon>
        <taxon>Roseovarius</taxon>
    </lineage>
</organism>
<dbReference type="GO" id="GO:0003904">
    <property type="term" value="F:deoxyribodipyrimidine photo-lyase activity"/>
    <property type="evidence" value="ECO:0007669"/>
    <property type="project" value="UniProtKB-EC"/>
</dbReference>
<dbReference type="Gene3D" id="1.10.579.10">
    <property type="entry name" value="DNA Cyclobutane Dipyrimidine Photolyase, subunit A, domain 3"/>
    <property type="match status" value="1"/>
</dbReference>
<feature type="domain" description="Photolyase/cryptochrome alpha/beta" evidence="7">
    <location>
        <begin position="5"/>
        <end position="131"/>
    </location>
</feature>
<dbReference type="Gene3D" id="3.40.50.620">
    <property type="entry name" value="HUPs"/>
    <property type="match status" value="1"/>
</dbReference>
<keyword evidence="8" id="KW-0456">Lyase</keyword>
<dbReference type="GO" id="GO:0009416">
    <property type="term" value="P:response to light stimulus"/>
    <property type="evidence" value="ECO:0007669"/>
    <property type="project" value="TreeGrafter"/>
</dbReference>
<keyword evidence="9" id="KW-1185">Reference proteome</keyword>
<evidence type="ECO:0000256" key="1">
    <source>
        <dbReference type="ARBA" id="ARBA00001932"/>
    </source>
</evidence>
<feature type="site" description="Electron transfer via tryptophanyl radical" evidence="5">
    <location>
        <position position="360"/>
    </location>
</feature>
<dbReference type="InterPro" id="IPR005101">
    <property type="entry name" value="Cryptochr/Photolyase_FAD-bd"/>
</dbReference>
<feature type="binding site" evidence="4">
    <location>
        <position position="224"/>
    </location>
    <ligand>
        <name>FAD</name>
        <dbReference type="ChEBI" id="CHEBI:57692"/>
    </ligand>
</feature>
<dbReference type="Pfam" id="PF00875">
    <property type="entry name" value="DNA_photolyase"/>
    <property type="match status" value="1"/>
</dbReference>
<evidence type="ECO:0000313" key="9">
    <source>
        <dbReference type="Proteomes" id="UP000193224"/>
    </source>
</evidence>
<dbReference type="Gene3D" id="1.25.40.80">
    <property type="match status" value="1"/>
</dbReference>
<feature type="binding site" evidence="4">
    <location>
        <begin position="373"/>
        <end position="375"/>
    </location>
    <ligand>
        <name>FAD</name>
        <dbReference type="ChEBI" id="CHEBI:57692"/>
    </ligand>
</feature>
<feature type="binding site" evidence="4">
    <location>
        <position position="271"/>
    </location>
    <ligand>
        <name>FAD</name>
        <dbReference type="ChEBI" id="CHEBI:57692"/>
    </ligand>
</feature>
<feature type="site" description="Electron transfer via tryptophanyl radical" evidence="5">
    <location>
        <position position="383"/>
    </location>
</feature>
<dbReference type="PROSITE" id="PS51645">
    <property type="entry name" value="PHR_CRY_ALPHA_BETA"/>
    <property type="match status" value="1"/>
</dbReference>
<dbReference type="RefSeq" id="WP_085801181.1">
    <property type="nucleotide sequence ID" value="NZ_FWXB01000012.1"/>
</dbReference>
<dbReference type="PRINTS" id="PR00147">
    <property type="entry name" value="DNAPHOTLYASE"/>
</dbReference>
<keyword evidence="2 4" id="KW-0285">Flavoprotein</keyword>
<dbReference type="InterPro" id="IPR014729">
    <property type="entry name" value="Rossmann-like_a/b/a_fold"/>
</dbReference>
<reference evidence="8 9" key="1">
    <citation type="submission" date="2017-03" db="EMBL/GenBank/DDBJ databases">
        <authorList>
            <person name="Afonso C.L."/>
            <person name="Miller P.J."/>
            <person name="Scott M.A."/>
            <person name="Spackman E."/>
            <person name="Goraichik I."/>
            <person name="Dimitrov K.M."/>
            <person name="Suarez D.L."/>
            <person name="Swayne D.E."/>
        </authorList>
    </citation>
    <scope>NUCLEOTIDE SEQUENCE [LARGE SCALE GENOMIC DNA]</scope>
    <source>
        <strain evidence="8 9">CECT 7745</strain>
    </source>
</reference>
<accession>A0A1X7BUI7</accession>
<comment type="cofactor">
    <cofactor evidence="4">
        <name>FAD</name>
        <dbReference type="ChEBI" id="CHEBI:57692"/>
    </cofactor>
    <text evidence="4">Binds 1 FAD per subunit.</text>
</comment>
<dbReference type="PANTHER" id="PTHR11455">
    <property type="entry name" value="CRYPTOCHROME"/>
    <property type="match status" value="1"/>
</dbReference>
<evidence type="ECO:0000256" key="6">
    <source>
        <dbReference type="RuleBase" id="RU004182"/>
    </source>
</evidence>
<evidence type="ECO:0000256" key="5">
    <source>
        <dbReference type="PIRSR" id="PIRSR602081-2"/>
    </source>
</evidence>
<feature type="binding site" evidence="4">
    <location>
        <begin position="236"/>
        <end position="240"/>
    </location>
    <ligand>
        <name>FAD</name>
        <dbReference type="ChEBI" id="CHEBI:57692"/>
    </ligand>
</feature>
<evidence type="ECO:0000256" key="3">
    <source>
        <dbReference type="ARBA" id="ARBA00022827"/>
    </source>
</evidence>
<dbReference type="OrthoDB" id="9772484at2"/>
<evidence type="ECO:0000256" key="2">
    <source>
        <dbReference type="ARBA" id="ARBA00022630"/>
    </source>
</evidence>